<dbReference type="InterPro" id="IPR020476">
    <property type="entry name" value="Nudix_hydrolase"/>
</dbReference>
<dbReference type="GO" id="GO:1901909">
    <property type="term" value="P:diadenosine hexaphosphate catabolic process"/>
    <property type="evidence" value="ECO:0007669"/>
    <property type="project" value="TreeGrafter"/>
</dbReference>
<keyword evidence="5" id="KW-1185">Reference proteome</keyword>
<keyword evidence="2 3" id="KW-0378">Hydrolase</keyword>
<dbReference type="Proteomes" id="UP000887540">
    <property type="component" value="Unplaced"/>
</dbReference>
<accession>A0A914CQ60</accession>
<dbReference type="WBParaSite" id="ACRNAN_scaffold13229.g25410.t1">
    <property type="protein sequence ID" value="ACRNAN_scaffold13229.g25410.t1"/>
    <property type="gene ID" value="ACRNAN_scaffold13229.g25410"/>
</dbReference>
<dbReference type="GO" id="GO:0046872">
    <property type="term" value="F:metal ion binding"/>
    <property type="evidence" value="ECO:0007669"/>
    <property type="project" value="UniProtKB-KW"/>
</dbReference>
<dbReference type="PANTHER" id="PTHR12629:SF0">
    <property type="entry name" value="DIPHOSPHOINOSITOL-POLYPHOSPHATE DIPHOSPHATASE"/>
    <property type="match status" value="1"/>
</dbReference>
<dbReference type="PANTHER" id="PTHR12629">
    <property type="entry name" value="DIPHOSPHOINOSITOL POLYPHOSPHATE PHOSPHOHYDROLASE"/>
    <property type="match status" value="1"/>
</dbReference>
<dbReference type="GO" id="GO:1901907">
    <property type="term" value="P:diadenosine pentaphosphate catabolic process"/>
    <property type="evidence" value="ECO:0007669"/>
    <property type="project" value="TreeGrafter"/>
</dbReference>
<dbReference type="GO" id="GO:0008486">
    <property type="term" value="F:diphosphoinositol-polyphosphate diphosphatase activity"/>
    <property type="evidence" value="ECO:0007669"/>
    <property type="project" value="TreeGrafter"/>
</dbReference>
<reference evidence="6" key="1">
    <citation type="submission" date="2022-11" db="UniProtKB">
        <authorList>
            <consortium name="WormBaseParasite"/>
        </authorList>
    </citation>
    <scope>IDENTIFICATION</scope>
</reference>
<dbReference type="GO" id="GO:0005634">
    <property type="term" value="C:nucleus"/>
    <property type="evidence" value="ECO:0007669"/>
    <property type="project" value="TreeGrafter"/>
</dbReference>
<dbReference type="PROSITE" id="PS51462">
    <property type="entry name" value="NUDIX"/>
    <property type="match status" value="1"/>
</dbReference>
<dbReference type="InterPro" id="IPR015797">
    <property type="entry name" value="NUDIX_hydrolase-like_dom_sf"/>
</dbReference>
<evidence type="ECO:0000259" key="4">
    <source>
        <dbReference type="PROSITE" id="PS51462"/>
    </source>
</evidence>
<comment type="similarity">
    <text evidence="3">Belongs to the Nudix hydrolase family.</text>
</comment>
<keyword evidence="1" id="KW-0479">Metal-binding</keyword>
<evidence type="ECO:0000256" key="3">
    <source>
        <dbReference type="RuleBase" id="RU003476"/>
    </source>
</evidence>
<sequence length="103" mass="11745">MVGEQPQQEQEYAESCEWDKKSQRLKDSNGYRLRAAGLCVRLDQNNEKQLLLVSGRNRHDHWVVPGGGIEEFENSQEAALRELEEEAGIKAVVKELVGEFTNM</sequence>
<dbReference type="GO" id="GO:0000298">
    <property type="term" value="F:endopolyphosphatase activity"/>
    <property type="evidence" value="ECO:0007669"/>
    <property type="project" value="TreeGrafter"/>
</dbReference>
<dbReference type="Pfam" id="PF00293">
    <property type="entry name" value="NUDIX"/>
    <property type="match status" value="1"/>
</dbReference>
<evidence type="ECO:0000313" key="6">
    <source>
        <dbReference type="WBParaSite" id="ACRNAN_scaffold13229.g25410.t1"/>
    </source>
</evidence>
<organism evidence="5 6">
    <name type="scientific">Acrobeloides nanus</name>
    <dbReference type="NCBI Taxonomy" id="290746"/>
    <lineage>
        <taxon>Eukaryota</taxon>
        <taxon>Metazoa</taxon>
        <taxon>Ecdysozoa</taxon>
        <taxon>Nematoda</taxon>
        <taxon>Chromadorea</taxon>
        <taxon>Rhabditida</taxon>
        <taxon>Tylenchina</taxon>
        <taxon>Cephalobomorpha</taxon>
        <taxon>Cephaloboidea</taxon>
        <taxon>Cephalobidae</taxon>
        <taxon>Acrobeloides</taxon>
    </lineage>
</organism>
<dbReference type="GO" id="GO:1901911">
    <property type="term" value="P:adenosine 5'-(hexahydrogen pentaphosphate) catabolic process"/>
    <property type="evidence" value="ECO:0007669"/>
    <property type="project" value="TreeGrafter"/>
</dbReference>
<dbReference type="PRINTS" id="PR00502">
    <property type="entry name" value="NUDIXFAMILY"/>
</dbReference>
<evidence type="ECO:0000313" key="5">
    <source>
        <dbReference type="Proteomes" id="UP000887540"/>
    </source>
</evidence>
<evidence type="ECO:0000256" key="2">
    <source>
        <dbReference type="ARBA" id="ARBA00022801"/>
    </source>
</evidence>
<feature type="domain" description="Nudix hydrolase" evidence="4">
    <location>
        <begin position="31"/>
        <end position="103"/>
    </location>
</feature>
<name>A0A914CQ60_9BILA</name>
<dbReference type="Gene3D" id="3.90.79.10">
    <property type="entry name" value="Nucleoside Triphosphate Pyrophosphohydrolase"/>
    <property type="match status" value="1"/>
</dbReference>
<dbReference type="GO" id="GO:0005737">
    <property type="term" value="C:cytoplasm"/>
    <property type="evidence" value="ECO:0007669"/>
    <property type="project" value="TreeGrafter"/>
</dbReference>
<proteinExistence type="inferred from homology"/>
<dbReference type="GO" id="GO:0034432">
    <property type="term" value="F:bis(5'-adenosyl)-pentaphosphatase activity"/>
    <property type="evidence" value="ECO:0007669"/>
    <property type="project" value="TreeGrafter"/>
</dbReference>
<protein>
    <submittedName>
        <fullName evidence="6">Nudix hydrolase domain-containing protein</fullName>
    </submittedName>
</protein>
<dbReference type="PROSITE" id="PS00893">
    <property type="entry name" value="NUDIX_BOX"/>
    <property type="match status" value="1"/>
</dbReference>
<dbReference type="InterPro" id="IPR000086">
    <property type="entry name" value="NUDIX_hydrolase_dom"/>
</dbReference>
<dbReference type="SUPFAM" id="SSF55811">
    <property type="entry name" value="Nudix"/>
    <property type="match status" value="1"/>
</dbReference>
<evidence type="ECO:0000256" key="1">
    <source>
        <dbReference type="ARBA" id="ARBA00022723"/>
    </source>
</evidence>
<dbReference type="AlphaFoldDB" id="A0A914CQ60"/>
<dbReference type="GO" id="GO:0071543">
    <property type="term" value="P:diphosphoinositol polyphosphate metabolic process"/>
    <property type="evidence" value="ECO:0007669"/>
    <property type="project" value="TreeGrafter"/>
</dbReference>
<dbReference type="GO" id="GO:0034431">
    <property type="term" value="F:bis(5'-adenosyl)-hexaphosphatase activity"/>
    <property type="evidence" value="ECO:0007669"/>
    <property type="project" value="TreeGrafter"/>
</dbReference>
<dbReference type="InterPro" id="IPR020084">
    <property type="entry name" value="NUDIX_hydrolase_CS"/>
</dbReference>